<dbReference type="GO" id="GO:0016301">
    <property type="term" value="F:kinase activity"/>
    <property type="evidence" value="ECO:0007669"/>
    <property type="project" value="InterPro"/>
</dbReference>
<reference evidence="2" key="2">
    <citation type="journal article" date="2023" name="IMA Fungus">
        <title>Comparative genomic study of the Penicillium genus elucidates a diverse pangenome and 15 lateral gene transfer events.</title>
        <authorList>
            <person name="Petersen C."/>
            <person name="Sorensen T."/>
            <person name="Nielsen M.R."/>
            <person name="Sondergaard T.E."/>
            <person name="Sorensen J.L."/>
            <person name="Fitzpatrick D.A."/>
            <person name="Frisvad J.C."/>
            <person name="Nielsen K.L."/>
        </authorList>
    </citation>
    <scope>NUCLEOTIDE SEQUENCE</scope>
    <source>
        <strain evidence="2">IBT 35675</strain>
    </source>
</reference>
<dbReference type="GO" id="GO:0005524">
    <property type="term" value="F:ATP binding"/>
    <property type="evidence" value="ECO:0007669"/>
    <property type="project" value="InterPro"/>
</dbReference>
<dbReference type="SUPFAM" id="SSF52540">
    <property type="entry name" value="P-loop containing nucleoside triphosphate hydrolases"/>
    <property type="match status" value="1"/>
</dbReference>
<dbReference type="Proteomes" id="UP001148299">
    <property type="component" value="Unassembled WGS sequence"/>
</dbReference>
<name>A0A9W9RCI5_PENBR</name>
<accession>A0A9W9RCI5</accession>
<dbReference type="EMBL" id="JAPZBR010000003">
    <property type="protein sequence ID" value="KAJ5357740.1"/>
    <property type="molecule type" value="Genomic_DNA"/>
</dbReference>
<reference evidence="2" key="1">
    <citation type="submission" date="2022-12" db="EMBL/GenBank/DDBJ databases">
        <authorList>
            <person name="Petersen C."/>
        </authorList>
    </citation>
    <scope>NUCLEOTIDE SEQUENCE</scope>
    <source>
        <strain evidence="2">IBT 35675</strain>
    </source>
</reference>
<dbReference type="AlphaFoldDB" id="A0A9W9RCI5"/>
<dbReference type="InterPro" id="IPR027417">
    <property type="entry name" value="P-loop_NTPase"/>
</dbReference>
<proteinExistence type="predicted"/>
<organism evidence="2 3">
    <name type="scientific">Penicillium brevicompactum</name>
    <dbReference type="NCBI Taxonomy" id="5074"/>
    <lineage>
        <taxon>Eukaryota</taxon>
        <taxon>Fungi</taxon>
        <taxon>Dikarya</taxon>
        <taxon>Ascomycota</taxon>
        <taxon>Pezizomycotina</taxon>
        <taxon>Eurotiomycetes</taxon>
        <taxon>Eurotiomycetidae</taxon>
        <taxon>Eurotiales</taxon>
        <taxon>Aspergillaceae</taxon>
        <taxon>Penicillium</taxon>
    </lineage>
</organism>
<dbReference type="Pfam" id="PF00485">
    <property type="entry name" value="PRK"/>
    <property type="match status" value="1"/>
</dbReference>
<comment type="caution">
    <text evidence="2">The sequence shown here is derived from an EMBL/GenBank/DDBJ whole genome shotgun (WGS) entry which is preliminary data.</text>
</comment>
<sequence length="228" mass="25220">MTLSTSADHVDRLARKVQGFIQHEPESSRILIGISGIPGSGKTTLAAAVVDRLNQLENTDLAAYIPMDGYHLSRAQLAAMPDPKTAIHRRGAAFTFDGQAFHRLVQKLREPLTTNTPIIYAPSFDHSIKDPVANDIPISPQSKVVIFEGLYLSLNREPWSLASTLMDQSWFIEVDRDIARSRLVKRHVAAGIVPDATAAEHRIDTTDWLNADDIMENRLPVHELVPGS</sequence>
<keyword evidence="3" id="KW-1185">Reference proteome</keyword>
<dbReference type="PANTHER" id="PTHR10285">
    <property type="entry name" value="URIDINE KINASE"/>
    <property type="match status" value="1"/>
</dbReference>
<protein>
    <recommendedName>
        <fullName evidence="1">Phosphoribulokinase/uridine kinase domain-containing protein</fullName>
    </recommendedName>
</protein>
<evidence type="ECO:0000313" key="3">
    <source>
        <dbReference type="Proteomes" id="UP001148299"/>
    </source>
</evidence>
<gene>
    <name evidence="2" type="ORF">N7541_004898</name>
</gene>
<evidence type="ECO:0000313" key="2">
    <source>
        <dbReference type="EMBL" id="KAJ5357740.1"/>
    </source>
</evidence>
<dbReference type="Gene3D" id="3.40.50.300">
    <property type="entry name" value="P-loop containing nucleotide triphosphate hydrolases"/>
    <property type="match status" value="2"/>
</dbReference>
<dbReference type="InterPro" id="IPR006083">
    <property type="entry name" value="PRK/URK"/>
</dbReference>
<feature type="domain" description="Phosphoribulokinase/uridine kinase" evidence="1">
    <location>
        <begin position="31"/>
        <end position="188"/>
    </location>
</feature>
<evidence type="ECO:0000259" key="1">
    <source>
        <dbReference type="Pfam" id="PF00485"/>
    </source>
</evidence>